<gene>
    <name evidence="2" type="ORF">GPAL_3877</name>
</gene>
<comment type="caution">
    <text evidence="2">The sequence shown here is derived from an EMBL/GenBank/DDBJ whole genome shotgun (WGS) entry which is preliminary data.</text>
</comment>
<evidence type="ECO:0000313" key="2">
    <source>
        <dbReference type="EMBL" id="GAC30717.1"/>
    </source>
</evidence>
<keyword evidence="3" id="KW-1185">Reference proteome</keyword>
<reference evidence="3" key="1">
    <citation type="journal article" date="2014" name="Environ. Microbiol.">
        <title>Comparative genomics of the marine bacterial genus Glaciecola reveals the high degree of genomic diversity and genomic characteristic for cold adaptation.</title>
        <authorList>
            <person name="Qin Q.L."/>
            <person name="Xie B.B."/>
            <person name="Yu Y."/>
            <person name="Shu Y.L."/>
            <person name="Rong J.C."/>
            <person name="Zhang Y.J."/>
            <person name="Zhao D.L."/>
            <person name="Chen X.L."/>
            <person name="Zhang X.Y."/>
            <person name="Chen B."/>
            <person name="Zhou B.C."/>
            <person name="Zhang Y.Z."/>
        </authorList>
    </citation>
    <scope>NUCLEOTIDE SEQUENCE [LARGE SCALE GENOMIC DNA]</scope>
    <source>
        <strain evidence="3">ACAM 615</strain>
    </source>
</reference>
<evidence type="ECO:0000313" key="3">
    <source>
        <dbReference type="Proteomes" id="UP000006251"/>
    </source>
</evidence>
<dbReference type="Proteomes" id="UP000006251">
    <property type="component" value="Unassembled WGS sequence"/>
</dbReference>
<dbReference type="OrthoDB" id="9807426at2"/>
<accession>K6ZK38</accession>
<evidence type="ECO:0000259" key="1">
    <source>
        <dbReference type="Pfam" id="PF13302"/>
    </source>
</evidence>
<dbReference type="EMBL" id="BAEQ01000066">
    <property type="protein sequence ID" value="GAC30717.1"/>
    <property type="molecule type" value="Genomic_DNA"/>
</dbReference>
<dbReference type="STRING" id="1121922.GCA_000428905_03569"/>
<dbReference type="SUPFAM" id="SSF55729">
    <property type="entry name" value="Acyl-CoA N-acyltransferases (Nat)"/>
    <property type="match status" value="1"/>
</dbReference>
<dbReference type="GO" id="GO:0016747">
    <property type="term" value="F:acyltransferase activity, transferring groups other than amino-acyl groups"/>
    <property type="evidence" value="ECO:0007669"/>
    <property type="project" value="InterPro"/>
</dbReference>
<dbReference type="InterPro" id="IPR016181">
    <property type="entry name" value="Acyl_CoA_acyltransferase"/>
</dbReference>
<dbReference type="InterPro" id="IPR000182">
    <property type="entry name" value="GNAT_dom"/>
</dbReference>
<name>K6ZK38_9ALTE</name>
<dbReference type="Gene3D" id="3.40.630.30">
    <property type="match status" value="1"/>
</dbReference>
<dbReference type="Pfam" id="PF13302">
    <property type="entry name" value="Acetyltransf_3"/>
    <property type="match status" value="1"/>
</dbReference>
<organism evidence="2 3">
    <name type="scientific">Brumicola pallidula DSM 14239 = ACAM 615</name>
    <dbReference type="NCBI Taxonomy" id="1121922"/>
    <lineage>
        <taxon>Bacteria</taxon>
        <taxon>Pseudomonadati</taxon>
        <taxon>Pseudomonadota</taxon>
        <taxon>Gammaproteobacteria</taxon>
        <taxon>Alteromonadales</taxon>
        <taxon>Alteromonadaceae</taxon>
        <taxon>Brumicola</taxon>
    </lineage>
</organism>
<dbReference type="AlphaFoldDB" id="K6ZK38"/>
<sequence>MTEQLISDHKHVSIGDLDITIRPITPEDKEIEASFVRNLSLQTKYERFFEGINDLSPSMLNVLCNIDYINTMAYVATIASPAGEKEIGVCRYAADKTPGECEMAITVADDYPYDEIATVLIDTLVKHAKSNNVKTLFSTDLSTNYRMHKLAEHLGMTAKTHPQDSTLIVYTLVL</sequence>
<protein>
    <recommendedName>
        <fullName evidence="1">N-acetyltransferase domain-containing protein</fullName>
    </recommendedName>
</protein>
<proteinExistence type="predicted"/>
<dbReference type="RefSeq" id="WP_006015292.1">
    <property type="nucleotide sequence ID" value="NZ_AUAV01000023.1"/>
</dbReference>
<feature type="domain" description="N-acetyltransferase" evidence="1">
    <location>
        <begin position="19"/>
        <end position="157"/>
    </location>
</feature>